<dbReference type="Gene3D" id="1.20.1050.10">
    <property type="match status" value="1"/>
</dbReference>
<evidence type="ECO:0000313" key="3">
    <source>
        <dbReference type="EMBL" id="QSI77021.1"/>
    </source>
</evidence>
<dbReference type="PROSITE" id="PS50405">
    <property type="entry name" value="GST_CTER"/>
    <property type="match status" value="1"/>
</dbReference>
<dbReference type="SFLD" id="SFLDG00358">
    <property type="entry name" value="Main_(cytGST)"/>
    <property type="match status" value="1"/>
</dbReference>
<feature type="domain" description="GST C-terminal" evidence="2">
    <location>
        <begin position="83"/>
        <end position="202"/>
    </location>
</feature>
<dbReference type="Pfam" id="PF13409">
    <property type="entry name" value="GST_N_2"/>
    <property type="match status" value="1"/>
</dbReference>
<dbReference type="Pfam" id="PF13410">
    <property type="entry name" value="GST_C_2"/>
    <property type="match status" value="1"/>
</dbReference>
<dbReference type="NCBIfam" id="NF007682">
    <property type="entry name" value="PRK10357.1"/>
    <property type="match status" value="1"/>
</dbReference>
<dbReference type="SUPFAM" id="SSF47616">
    <property type="entry name" value="GST C-terminal domain-like"/>
    <property type="match status" value="1"/>
</dbReference>
<dbReference type="InterPro" id="IPR004045">
    <property type="entry name" value="Glutathione_S-Trfase_N"/>
</dbReference>
<dbReference type="SUPFAM" id="SSF52833">
    <property type="entry name" value="Thioredoxin-like"/>
    <property type="match status" value="1"/>
</dbReference>
<dbReference type="InterPro" id="IPR050983">
    <property type="entry name" value="GST_Omega/HSP26"/>
</dbReference>
<dbReference type="PANTHER" id="PTHR43968:SF6">
    <property type="entry name" value="GLUTATHIONE S-TRANSFERASE OMEGA"/>
    <property type="match status" value="1"/>
</dbReference>
<reference evidence="3 4" key="1">
    <citation type="submission" date="2021-02" db="EMBL/GenBank/DDBJ databases">
        <title>Niveibacterium changnyeongensis HC41.</title>
        <authorList>
            <person name="Kang M."/>
        </authorList>
    </citation>
    <scope>NUCLEOTIDE SEQUENCE [LARGE SCALE GENOMIC DNA]</scope>
    <source>
        <strain evidence="3 4">HC41</strain>
    </source>
</reference>
<name>A0ABX7M6B5_9RHOO</name>
<keyword evidence="4" id="KW-1185">Reference proteome</keyword>
<sequence length="202" mass="22015">MQLIASLTSPFARKIRVQLAEKGLPFVLVPENPHDPASPIGRFNPLGKVPALVADDGRTWFDSPVIAEYIETLSAAPFFLPADRLAALEVRQVEALADGVTDAGILVLMESRRAAEQQSEAWRARQWGKVESGLNALQSLVAGRTWAVGDAMSLADIAIGCMWGWLLLRFPHAGLPAQYPALAAWVERLMQRPSFAQTHPPA</sequence>
<dbReference type="InterPro" id="IPR040079">
    <property type="entry name" value="Glutathione_S-Trfase"/>
</dbReference>
<dbReference type="Gene3D" id="3.40.30.10">
    <property type="entry name" value="Glutaredoxin"/>
    <property type="match status" value="1"/>
</dbReference>
<accession>A0ABX7M6B5</accession>
<dbReference type="InterPro" id="IPR036249">
    <property type="entry name" value="Thioredoxin-like_sf"/>
</dbReference>
<evidence type="ECO:0000259" key="2">
    <source>
        <dbReference type="PROSITE" id="PS50405"/>
    </source>
</evidence>
<protein>
    <submittedName>
        <fullName evidence="3">Glutathione S-transferase</fullName>
    </submittedName>
</protein>
<feature type="domain" description="GST N-terminal" evidence="1">
    <location>
        <begin position="1"/>
        <end position="78"/>
    </location>
</feature>
<gene>
    <name evidence="3" type="ORF">JY500_21675</name>
</gene>
<dbReference type="RefSeq" id="WP_206254588.1">
    <property type="nucleotide sequence ID" value="NZ_CP071060.1"/>
</dbReference>
<dbReference type="PANTHER" id="PTHR43968">
    <property type="match status" value="1"/>
</dbReference>
<dbReference type="InterPro" id="IPR010987">
    <property type="entry name" value="Glutathione-S-Trfase_C-like"/>
</dbReference>
<dbReference type="EMBL" id="CP071060">
    <property type="protein sequence ID" value="QSI77021.1"/>
    <property type="molecule type" value="Genomic_DNA"/>
</dbReference>
<proteinExistence type="predicted"/>
<organism evidence="3 4">
    <name type="scientific">Niveibacterium microcysteis</name>
    <dbReference type="NCBI Taxonomy" id="2811415"/>
    <lineage>
        <taxon>Bacteria</taxon>
        <taxon>Pseudomonadati</taxon>
        <taxon>Pseudomonadota</taxon>
        <taxon>Betaproteobacteria</taxon>
        <taxon>Rhodocyclales</taxon>
        <taxon>Rhodocyclaceae</taxon>
        <taxon>Niveibacterium</taxon>
    </lineage>
</organism>
<dbReference type="InterPro" id="IPR036282">
    <property type="entry name" value="Glutathione-S-Trfase_C_sf"/>
</dbReference>
<dbReference type="PROSITE" id="PS50404">
    <property type="entry name" value="GST_NTER"/>
    <property type="match status" value="1"/>
</dbReference>
<dbReference type="Proteomes" id="UP000663570">
    <property type="component" value="Chromosome"/>
</dbReference>
<dbReference type="CDD" id="cd03205">
    <property type="entry name" value="GST_C_6"/>
    <property type="match status" value="1"/>
</dbReference>
<evidence type="ECO:0000313" key="4">
    <source>
        <dbReference type="Proteomes" id="UP000663570"/>
    </source>
</evidence>
<dbReference type="SFLD" id="SFLDS00019">
    <property type="entry name" value="Glutathione_Transferase_(cytos"/>
    <property type="match status" value="1"/>
</dbReference>
<evidence type="ECO:0000259" key="1">
    <source>
        <dbReference type="PROSITE" id="PS50404"/>
    </source>
</evidence>